<dbReference type="EMBL" id="CACRXK020006176">
    <property type="protein sequence ID" value="CAB4008612.1"/>
    <property type="molecule type" value="Genomic_DNA"/>
</dbReference>
<comment type="caution">
    <text evidence="1">The sequence shown here is derived from an EMBL/GenBank/DDBJ whole genome shotgun (WGS) entry which is preliminary data.</text>
</comment>
<sequence length="54" mass="5968">VLAVQSDFISAVLSVRGSWNDILENLQGTYQTESKDKIHGCICRGGNRTRLLFG</sequence>
<reference evidence="1" key="1">
    <citation type="submission" date="2020-04" db="EMBL/GenBank/DDBJ databases">
        <authorList>
            <person name="Alioto T."/>
            <person name="Alioto T."/>
            <person name="Gomez Garrido J."/>
        </authorList>
    </citation>
    <scope>NUCLEOTIDE SEQUENCE</scope>
    <source>
        <strain evidence="1">A484AB</strain>
    </source>
</reference>
<gene>
    <name evidence="1" type="ORF">PACLA_8A031609</name>
</gene>
<feature type="non-terminal residue" evidence="1">
    <location>
        <position position="1"/>
    </location>
</feature>
<name>A0A6S7ISM9_PARCT</name>
<dbReference type="AlphaFoldDB" id="A0A6S7ISM9"/>
<dbReference type="Proteomes" id="UP001152795">
    <property type="component" value="Unassembled WGS sequence"/>
</dbReference>
<proteinExistence type="predicted"/>
<keyword evidence="2" id="KW-1185">Reference proteome</keyword>
<accession>A0A6S7ISM9</accession>
<protein>
    <submittedName>
        <fullName evidence="1">Uncharacterized protein</fullName>
    </submittedName>
</protein>
<organism evidence="1 2">
    <name type="scientific">Paramuricea clavata</name>
    <name type="common">Red gorgonian</name>
    <name type="synonym">Violescent sea-whip</name>
    <dbReference type="NCBI Taxonomy" id="317549"/>
    <lineage>
        <taxon>Eukaryota</taxon>
        <taxon>Metazoa</taxon>
        <taxon>Cnidaria</taxon>
        <taxon>Anthozoa</taxon>
        <taxon>Octocorallia</taxon>
        <taxon>Malacalcyonacea</taxon>
        <taxon>Plexauridae</taxon>
        <taxon>Paramuricea</taxon>
    </lineage>
</organism>
<evidence type="ECO:0000313" key="2">
    <source>
        <dbReference type="Proteomes" id="UP001152795"/>
    </source>
</evidence>
<feature type="non-terminal residue" evidence="1">
    <location>
        <position position="54"/>
    </location>
</feature>
<evidence type="ECO:0000313" key="1">
    <source>
        <dbReference type="EMBL" id="CAB4008612.1"/>
    </source>
</evidence>